<dbReference type="CDD" id="cd07099">
    <property type="entry name" value="ALDH_DDALDH"/>
    <property type="match status" value="1"/>
</dbReference>
<accession>A0AAE3P0Q6</accession>
<dbReference type="InterPro" id="IPR016163">
    <property type="entry name" value="Ald_DH_C"/>
</dbReference>
<dbReference type="RefSeq" id="WP_321534455.1">
    <property type="nucleotide sequence ID" value="NZ_JARGDL010000001.1"/>
</dbReference>
<gene>
    <name evidence="8" type="ORF">P0M35_00880</name>
</gene>
<sequence length="518" mass="57710">MNKTIMKNPATNEILGECDTNSVDDLKQMISNARKTQIEWQKMSVRERTKKVLNIRKYLVNNSEKIAEIISKDNGKTKIDALATEVLPAAMAISYYCKNAEYFLRDEFLSAGNIFLLNKRSKIVRVPFGVVGIISPWNYPFAIPFSEVIMALLAGNAVILKVASETQLVGQEIKNAVESANLPDGIFNYINLPGKIAGNALLENGIDKLFFTGSVAVGKYLMKKASETLTPLVLELGGNDPMIVCEDADPYRAAMGAIWAGFQNAGQSCGGVERIYVHEKIYDLFMSILKSKIEKLKIGYGENYNNDIGCMTTKNQVDTVKIHIEDALNKGALLFAQSSQVEKGEQFLPAMVFTNVNHDMLLMKDETFGPVVGVMKFSNYEEAINLANDSYLGLTASVWTKSKKRGEKIARQLKAGAVTINDHLMSHGLAETPWGGFKQSGIGRTHGKLGFDEMTQPQVIVHDILPFVKKDLWWHPFNKNLYMGLKGLLDLLYSYSITLKIKGIKSLIKILPRIFREE</sequence>
<dbReference type="PROSITE" id="PS00070">
    <property type="entry name" value="ALDEHYDE_DEHYDR_CYS"/>
    <property type="match status" value="1"/>
</dbReference>
<name>A0AAE3P0Q6_9BACT</name>
<dbReference type="InterPro" id="IPR015590">
    <property type="entry name" value="Aldehyde_DH_dom"/>
</dbReference>
<dbReference type="Proteomes" id="UP001221302">
    <property type="component" value="Unassembled WGS sequence"/>
</dbReference>
<dbReference type="PROSITE" id="PS00687">
    <property type="entry name" value="ALDEHYDE_DEHYDR_GLU"/>
    <property type="match status" value="1"/>
</dbReference>
<feature type="domain" description="Aldehyde dehydrogenase" evidence="7">
    <location>
        <begin position="7"/>
        <end position="459"/>
    </location>
</feature>
<dbReference type="Pfam" id="PF00171">
    <property type="entry name" value="Aldedh"/>
    <property type="match status" value="1"/>
</dbReference>
<dbReference type="PIRSF" id="PIRSF036492">
    <property type="entry name" value="ALDH"/>
    <property type="match status" value="1"/>
</dbReference>
<protein>
    <recommendedName>
        <fullName evidence="3">Aldehyde dehydrogenase</fullName>
    </recommendedName>
</protein>
<dbReference type="FunFam" id="3.40.309.10:FF:000009">
    <property type="entry name" value="Aldehyde dehydrogenase A"/>
    <property type="match status" value="1"/>
</dbReference>
<comment type="similarity">
    <text evidence="1 3 6">Belongs to the aldehyde dehydrogenase family.</text>
</comment>
<dbReference type="InterPro" id="IPR016162">
    <property type="entry name" value="Ald_DH_N"/>
</dbReference>
<proteinExistence type="inferred from homology"/>
<evidence type="ECO:0000256" key="6">
    <source>
        <dbReference type="RuleBase" id="RU003345"/>
    </source>
</evidence>
<evidence type="ECO:0000256" key="4">
    <source>
        <dbReference type="PIRSR" id="PIRSR036492-1"/>
    </source>
</evidence>
<feature type="active site" evidence="4">
    <location>
        <position position="269"/>
    </location>
</feature>
<dbReference type="SUPFAM" id="SSF53720">
    <property type="entry name" value="ALDH-like"/>
    <property type="match status" value="1"/>
</dbReference>
<dbReference type="Gene3D" id="3.40.605.10">
    <property type="entry name" value="Aldehyde Dehydrogenase, Chain A, domain 1"/>
    <property type="match status" value="1"/>
</dbReference>
<evidence type="ECO:0000256" key="3">
    <source>
        <dbReference type="PIRNR" id="PIRNR036492"/>
    </source>
</evidence>
<keyword evidence="2 3" id="KW-0560">Oxidoreductase</keyword>
<keyword evidence="9" id="KW-1185">Reference proteome</keyword>
<evidence type="ECO:0000313" key="9">
    <source>
        <dbReference type="Proteomes" id="UP001221302"/>
    </source>
</evidence>
<dbReference type="InterPro" id="IPR016161">
    <property type="entry name" value="Ald_DH/histidinol_DH"/>
</dbReference>
<dbReference type="InterPro" id="IPR029510">
    <property type="entry name" value="Ald_DH_CS_GLU"/>
</dbReference>
<evidence type="ECO:0000259" key="7">
    <source>
        <dbReference type="Pfam" id="PF00171"/>
    </source>
</evidence>
<evidence type="ECO:0000256" key="5">
    <source>
        <dbReference type="PROSITE-ProRule" id="PRU10007"/>
    </source>
</evidence>
<dbReference type="GO" id="GO:0006081">
    <property type="term" value="P:aldehyde metabolic process"/>
    <property type="evidence" value="ECO:0007669"/>
    <property type="project" value="InterPro"/>
</dbReference>
<dbReference type="InterPro" id="IPR012394">
    <property type="entry name" value="Aldehyde_DH_NAD(P)"/>
</dbReference>
<organism evidence="8 9">
    <name type="scientific">Stygiobacter electus</name>
    <dbReference type="NCBI Taxonomy" id="3032292"/>
    <lineage>
        <taxon>Bacteria</taxon>
        <taxon>Pseudomonadati</taxon>
        <taxon>Ignavibacteriota</taxon>
        <taxon>Ignavibacteria</taxon>
        <taxon>Ignavibacteriales</taxon>
        <taxon>Melioribacteraceae</taxon>
        <taxon>Stygiobacter</taxon>
    </lineage>
</organism>
<dbReference type="Gene3D" id="3.40.309.10">
    <property type="entry name" value="Aldehyde Dehydrogenase, Chain A, domain 2"/>
    <property type="match status" value="1"/>
</dbReference>
<reference evidence="8" key="1">
    <citation type="submission" date="2023-03" db="EMBL/GenBank/DDBJ databases">
        <title>Stygiobacter electus gen. nov., sp. nov., facultatively anaerobic thermotolerant bacterium of the class Ignavibacteria from a well of Yessentuki mineral water deposit.</title>
        <authorList>
            <person name="Podosokorskaya O.A."/>
            <person name="Elcheninov A.G."/>
            <person name="Petrova N.F."/>
            <person name="Zavarzina D.G."/>
            <person name="Kublanov I.V."/>
            <person name="Merkel A.Y."/>
        </authorList>
    </citation>
    <scope>NUCLEOTIDE SEQUENCE</scope>
    <source>
        <strain evidence="8">09-Me</strain>
    </source>
</reference>
<dbReference type="EMBL" id="JARGDL010000001">
    <property type="protein sequence ID" value="MDF1610690.1"/>
    <property type="molecule type" value="Genomic_DNA"/>
</dbReference>
<dbReference type="AlphaFoldDB" id="A0AAE3P0Q6"/>
<dbReference type="GO" id="GO:0016620">
    <property type="term" value="F:oxidoreductase activity, acting on the aldehyde or oxo group of donors, NAD or NADP as acceptor"/>
    <property type="evidence" value="ECO:0007669"/>
    <property type="project" value="InterPro"/>
</dbReference>
<evidence type="ECO:0000256" key="2">
    <source>
        <dbReference type="ARBA" id="ARBA00023002"/>
    </source>
</evidence>
<feature type="active site" evidence="4 5">
    <location>
        <position position="235"/>
    </location>
</feature>
<comment type="caution">
    <text evidence="8">The sequence shown here is derived from an EMBL/GenBank/DDBJ whole genome shotgun (WGS) entry which is preliminary data.</text>
</comment>
<dbReference type="InterPro" id="IPR016160">
    <property type="entry name" value="Ald_DH_CS_CYS"/>
</dbReference>
<dbReference type="PANTHER" id="PTHR11699">
    <property type="entry name" value="ALDEHYDE DEHYDROGENASE-RELATED"/>
    <property type="match status" value="1"/>
</dbReference>
<evidence type="ECO:0000256" key="1">
    <source>
        <dbReference type="ARBA" id="ARBA00009986"/>
    </source>
</evidence>
<evidence type="ECO:0000313" key="8">
    <source>
        <dbReference type="EMBL" id="MDF1610690.1"/>
    </source>
</evidence>